<evidence type="ECO:0000313" key="2">
    <source>
        <dbReference type="EMBL" id="PMR79658.1"/>
    </source>
</evidence>
<dbReference type="RefSeq" id="WP_102588422.1">
    <property type="nucleotide sequence ID" value="NZ_BNAE01000001.1"/>
</dbReference>
<dbReference type="EMBL" id="PNRG01000025">
    <property type="protein sequence ID" value="PMR79658.1"/>
    <property type="molecule type" value="Genomic_DNA"/>
</dbReference>
<keyword evidence="3" id="KW-1185">Reference proteome</keyword>
<evidence type="ECO:0008006" key="4">
    <source>
        <dbReference type="Google" id="ProtNLM"/>
    </source>
</evidence>
<comment type="caution">
    <text evidence="2">The sequence shown here is derived from an EMBL/GenBank/DDBJ whole genome shotgun (WGS) entry which is preliminary data.</text>
</comment>
<evidence type="ECO:0000313" key="3">
    <source>
        <dbReference type="Proteomes" id="UP000235547"/>
    </source>
</evidence>
<evidence type="ECO:0000256" key="1">
    <source>
        <dbReference type="SAM" id="SignalP"/>
    </source>
</evidence>
<proteinExistence type="predicted"/>
<sequence length="610" mass="66917">MKRVSTARRILVTGLLAMMLPATTLAHQAPDPERMMQQPVPEHDDAATYRGKTALEHAELLMADAFTQRLMGLERIGAMGVDGLPARDLVRRVFRQDGSDEMTARQADQLRLAALNTLYMIRAPEAEALLRQAILDPGFSDNPRTQRELMLGAVAAGLDEQTLSQDLLALADSKPEHASRLMVTDALPDSVLSPLAEALFHTEHDEDATRFFLARMDDLEFVDDATWLDYVREHADLATQNRAEVQAALAQIGTQDALELALAIDESPAQRGELFDRFARGPLGPEPVFRRLLAALRDEITQQETAHLANRMEQLARELATGAAGFGSSAQAEPALTGFSDAMADLIAQGPSDDHRLIGIQRLVRFQQRHPQTPPSTTLGPVFDVLEQPDTSELVRQQATSTLQRSPARLVESDPGYVIERAVALLWKAESPSDAELPEQLLGTPMRSAEHAPQVVDTILESIDDHRDRWAINPAVGVLMSSGLTRGLERSASREQASMEMGRILVNPEADFAHIGDHFLRNRGGGALANLEHNSVAGIIGILEPVIFDTGSGWQAPFPPEVLADLMTARPGWLSRDSQAQTEWIEFLARVRDQGDPDFSPVAEAALDEF</sequence>
<name>A0A2N7UGR1_9GAMM</name>
<accession>A0A2N7UGR1</accession>
<feature type="signal peptide" evidence="1">
    <location>
        <begin position="1"/>
        <end position="26"/>
    </location>
</feature>
<organism evidence="2 3">
    <name type="scientific">Halomonas urumqiensis</name>
    <dbReference type="NCBI Taxonomy" id="1684789"/>
    <lineage>
        <taxon>Bacteria</taxon>
        <taxon>Pseudomonadati</taxon>
        <taxon>Pseudomonadota</taxon>
        <taxon>Gammaproteobacteria</taxon>
        <taxon>Oceanospirillales</taxon>
        <taxon>Halomonadaceae</taxon>
        <taxon>Halomonas</taxon>
    </lineage>
</organism>
<dbReference type="AlphaFoldDB" id="A0A2N7UGR1"/>
<keyword evidence="1" id="KW-0732">Signal</keyword>
<gene>
    <name evidence="2" type="ORF">C1H70_11150</name>
</gene>
<protein>
    <recommendedName>
        <fullName evidence="4">HEAT repeat domain-containing protein</fullName>
    </recommendedName>
</protein>
<reference evidence="2 3" key="1">
    <citation type="submission" date="2018-01" db="EMBL/GenBank/DDBJ databases">
        <title>Halomonas endophytica sp. nov., isolated from storage liquid in the stems of Populus euphratica.</title>
        <authorList>
            <person name="Chen C."/>
        </authorList>
    </citation>
    <scope>NUCLEOTIDE SEQUENCE [LARGE SCALE GENOMIC DNA]</scope>
    <source>
        <strain evidence="2 3">BZ-SZ-XJ27</strain>
    </source>
</reference>
<feature type="chain" id="PRO_5014944765" description="HEAT repeat domain-containing protein" evidence="1">
    <location>
        <begin position="27"/>
        <end position="610"/>
    </location>
</feature>
<dbReference type="OrthoDB" id="6131551at2"/>
<dbReference type="Proteomes" id="UP000235547">
    <property type="component" value="Unassembled WGS sequence"/>
</dbReference>